<proteinExistence type="predicted"/>
<dbReference type="RefSeq" id="WP_343859147.1">
    <property type="nucleotide sequence ID" value="NZ_BAAAFD010000004.1"/>
</dbReference>
<evidence type="ECO:0000256" key="1">
    <source>
        <dbReference type="SAM" id="Phobius"/>
    </source>
</evidence>
<dbReference type="InterPro" id="IPR045584">
    <property type="entry name" value="Pilin-like"/>
</dbReference>
<keyword evidence="3" id="KW-1185">Reference proteome</keyword>
<comment type="caution">
    <text evidence="2">The sequence shown here is derived from an EMBL/GenBank/DDBJ whole genome shotgun (WGS) entry which is preliminary data.</text>
</comment>
<protein>
    <submittedName>
        <fullName evidence="2">Type II secretion system protein</fullName>
    </submittedName>
</protein>
<organism evidence="2 3">
    <name type="scientific">Aliiglaciecola litoralis</name>
    <dbReference type="NCBI Taxonomy" id="582857"/>
    <lineage>
        <taxon>Bacteria</taxon>
        <taxon>Pseudomonadati</taxon>
        <taxon>Pseudomonadota</taxon>
        <taxon>Gammaproteobacteria</taxon>
        <taxon>Alteromonadales</taxon>
        <taxon>Alteromonadaceae</taxon>
        <taxon>Aliiglaciecola</taxon>
    </lineage>
</organism>
<dbReference type="InterPro" id="IPR012902">
    <property type="entry name" value="N_methyl_site"/>
</dbReference>
<dbReference type="NCBIfam" id="TIGR02532">
    <property type="entry name" value="IV_pilin_GFxxxE"/>
    <property type="match status" value="1"/>
</dbReference>
<evidence type="ECO:0000313" key="2">
    <source>
        <dbReference type="EMBL" id="GAA0856545.1"/>
    </source>
</evidence>
<evidence type="ECO:0000313" key="3">
    <source>
        <dbReference type="Proteomes" id="UP001500359"/>
    </source>
</evidence>
<dbReference type="PROSITE" id="PS00409">
    <property type="entry name" value="PROKAR_NTER_METHYL"/>
    <property type="match status" value="1"/>
</dbReference>
<keyword evidence="1" id="KW-1133">Transmembrane helix</keyword>
<dbReference type="SUPFAM" id="SSF54523">
    <property type="entry name" value="Pili subunits"/>
    <property type="match status" value="1"/>
</dbReference>
<reference evidence="3" key="1">
    <citation type="journal article" date="2019" name="Int. J. Syst. Evol. Microbiol.">
        <title>The Global Catalogue of Microorganisms (GCM) 10K type strain sequencing project: providing services to taxonomists for standard genome sequencing and annotation.</title>
        <authorList>
            <consortium name="The Broad Institute Genomics Platform"/>
            <consortium name="The Broad Institute Genome Sequencing Center for Infectious Disease"/>
            <person name="Wu L."/>
            <person name="Ma J."/>
        </authorList>
    </citation>
    <scope>NUCLEOTIDE SEQUENCE [LARGE SCALE GENOMIC DNA]</scope>
    <source>
        <strain evidence="3">JCM 15896</strain>
    </source>
</reference>
<dbReference type="Proteomes" id="UP001500359">
    <property type="component" value="Unassembled WGS sequence"/>
</dbReference>
<keyword evidence="1" id="KW-0812">Transmembrane</keyword>
<keyword evidence="1" id="KW-0472">Membrane</keyword>
<dbReference type="Gene3D" id="3.30.700.10">
    <property type="entry name" value="Glycoprotein, Type 4 Pilin"/>
    <property type="match status" value="1"/>
</dbReference>
<sequence length="172" mass="17374">MQQQRGFTLIELIIVIVILGILAVTAAPRFINLSSDATASTLQGVKAALQSGAQLVYAKSAIAGEQGNASAEDATSQVLVSGVTVETDYGYPDAETMTAAMLAGWVQLELGTDFSIVLNSVAGGQSFAIVPGATAPSTFTATGTGADTCHVLYTDATGPNSAPTIVANTSAC</sequence>
<name>A0ABP3WUE5_9ALTE</name>
<accession>A0ABP3WUE5</accession>
<dbReference type="EMBL" id="BAAAFD010000004">
    <property type="protein sequence ID" value="GAA0856545.1"/>
    <property type="molecule type" value="Genomic_DNA"/>
</dbReference>
<feature type="transmembrane region" description="Helical" evidence="1">
    <location>
        <begin position="12"/>
        <end position="31"/>
    </location>
</feature>
<dbReference type="Pfam" id="PF07963">
    <property type="entry name" value="N_methyl"/>
    <property type="match status" value="1"/>
</dbReference>
<gene>
    <name evidence="2" type="ORF">GCM10009114_18900</name>
</gene>